<dbReference type="Proteomes" id="UP001485301">
    <property type="component" value="Chromosome"/>
</dbReference>
<protein>
    <submittedName>
        <fullName evidence="1">Uncharacterized protein</fullName>
    </submittedName>
</protein>
<accession>A0ACD5C9G9</accession>
<evidence type="ECO:0000313" key="1">
    <source>
        <dbReference type="EMBL" id="WZN58322.1"/>
    </source>
</evidence>
<name>A0ACD5C9G9_9SPHI</name>
<dbReference type="EMBL" id="CP151087">
    <property type="protein sequence ID" value="WZN58322.1"/>
    <property type="molecule type" value="Genomic_DNA"/>
</dbReference>
<proteinExistence type="predicted"/>
<keyword evidence="2" id="KW-1185">Reference proteome</keyword>
<organism evidence="1 2">
    <name type="scientific">Sphingobacterium thalpophilum</name>
    <dbReference type="NCBI Taxonomy" id="259"/>
    <lineage>
        <taxon>Bacteria</taxon>
        <taxon>Pseudomonadati</taxon>
        <taxon>Bacteroidota</taxon>
        <taxon>Sphingobacteriia</taxon>
        <taxon>Sphingobacteriales</taxon>
        <taxon>Sphingobacteriaceae</taxon>
        <taxon>Sphingobacterium</taxon>
    </lineage>
</organism>
<gene>
    <name evidence="1" type="ORF">AACH28_12450</name>
</gene>
<reference evidence="1" key="1">
    <citation type="submission" date="2024-04" db="EMBL/GenBank/DDBJ databases">
        <title>Complete genome sequence of Sphingobacterium thalpophiium BAA-1094.</title>
        <authorList>
            <person name="Adaikpoh B.I."/>
        </authorList>
    </citation>
    <scope>NUCLEOTIDE SEQUENCE</scope>
    <source>
        <strain evidence="1">BAA-1094</strain>
    </source>
</reference>
<sequence length="106" mass="12116">MMHAKPEQRKTSIVPALFKVLVGTIGIFAIMTVCFYHNELDVDGNLTVGFPWIFYREGSGYSLDLNEQVGYHEFEPLKLIGNILFAATLYLLILWIYSVFKGKPKQ</sequence>
<evidence type="ECO:0000313" key="2">
    <source>
        <dbReference type="Proteomes" id="UP001485301"/>
    </source>
</evidence>